<keyword evidence="5 8" id="KW-0862">Zinc</keyword>
<evidence type="ECO:0000256" key="4">
    <source>
        <dbReference type="ARBA" id="ARBA00022723"/>
    </source>
</evidence>
<feature type="binding site" evidence="8">
    <location>
        <position position="97"/>
    </location>
    <ligand>
        <name>Zn(2+)</name>
        <dbReference type="ChEBI" id="CHEBI:29105"/>
    </ligand>
</feature>
<feature type="binding site" evidence="8">
    <location>
        <position position="264"/>
    </location>
    <ligand>
        <name>Zn(2+)</name>
        <dbReference type="ChEBI" id="CHEBI:29105"/>
    </ligand>
</feature>
<dbReference type="PATRIC" id="fig|1299321.3.peg.4095"/>
<dbReference type="PANTHER" id="PTHR10309">
    <property type="entry name" value="MANNOSE-6-PHOSPHATE ISOMERASE"/>
    <property type="match status" value="1"/>
</dbReference>
<dbReference type="CDD" id="cd07011">
    <property type="entry name" value="cupin_PMI_type_I_N"/>
    <property type="match status" value="1"/>
</dbReference>
<dbReference type="Gene3D" id="2.60.120.10">
    <property type="entry name" value="Jelly Rolls"/>
    <property type="match status" value="2"/>
</dbReference>
<comment type="caution">
    <text evidence="10">The sequence shown here is derived from an EMBL/GenBank/DDBJ whole genome shotgun (WGS) entry which is preliminary data.</text>
</comment>
<dbReference type="Proteomes" id="UP000023351">
    <property type="component" value="Unassembled WGS sequence"/>
</dbReference>
<keyword evidence="4 8" id="KW-0479">Metal-binding</keyword>
<dbReference type="GO" id="GO:0005975">
    <property type="term" value="P:carbohydrate metabolic process"/>
    <property type="evidence" value="ECO:0007669"/>
    <property type="project" value="InterPro"/>
</dbReference>
<evidence type="ECO:0000256" key="1">
    <source>
        <dbReference type="ARBA" id="ARBA00000757"/>
    </source>
</evidence>
<evidence type="ECO:0000313" key="10">
    <source>
        <dbReference type="EMBL" id="EUA67607.1"/>
    </source>
</evidence>
<keyword evidence="6 10" id="KW-0413">Isomerase</keyword>
<evidence type="ECO:0000313" key="11">
    <source>
        <dbReference type="Proteomes" id="UP000023351"/>
    </source>
</evidence>
<dbReference type="PANTHER" id="PTHR10309:SF0">
    <property type="entry name" value="MANNOSE-6-PHOSPHATE ISOMERASE"/>
    <property type="match status" value="1"/>
</dbReference>
<evidence type="ECO:0000256" key="3">
    <source>
        <dbReference type="ARBA" id="ARBA00011956"/>
    </source>
</evidence>
<organism evidence="10 11">
    <name type="scientific">Mycobacteroides abscessus subsp. bolletii 1513</name>
    <dbReference type="NCBI Taxonomy" id="1299321"/>
    <lineage>
        <taxon>Bacteria</taxon>
        <taxon>Bacillati</taxon>
        <taxon>Actinomycetota</taxon>
        <taxon>Actinomycetes</taxon>
        <taxon>Mycobacteriales</taxon>
        <taxon>Mycobacteriaceae</taxon>
        <taxon>Mycobacteroides</taxon>
        <taxon>Mycobacteroides abscessus</taxon>
    </lineage>
</organism>
<dbReference type="AlphaFoldDB" id="X8DG54"/>
<dbReference type="InterPro" id="IPR016305">
    <property type="entry name" value="Mannose-6-P_Isomerase"/>
</dbReference>
<dbReference type="Gene3D" id="1.10.441.10">
    <property type="entry name" value="Phosphomannose Isomerase, domain 2"/>
    <property type="match status" value="1"/>
</dbReference>
<feature type="active site" evidence="7">
    <location>
        <position position="283"/>
    </location>
</feature>
<proteinExistence type="inferred from homology"/>
<dbReference type="PRINTS" id="PR00714">
    <property type="entry name" value="MAN6PISMRASE"/>
</dbReference>
<evidence type="ECO:0000256" key="7">
    <source>
        <dbReference type="PIRSR" id="PIRSR001480-1"/>
    </source>
</evidence>
<evidence type="ECO:0000259" key="9">
    <source>
        <dbReference type="Pfam" id="PF20511"/>
    </source>
</evidence>
<reference evidence="10 11" key="1">
    <citation type="submission" date="2013-12" db="EMBL/GenBank/DDBJ databases">
        <authorList>
            <person name="Zelazny A."/>
            <person name="Olivier K."/>
            <person name="Holland S."/>
            <person name="Lenaerts A."/>
            <person name="Ordway D."/>
            <person name="DeGroote M.A."/>
            <person name="Parker T."/>
            <person name="Sizemore C."/>
            <person name="Tallon L.J."/>
            <person name="Sadzewicz L.K."/>
            <person name="Sengamalay N."/>
            <person name="Fraser C.M."/>
            <person name="Hine E."/>
            <person name="Shefchek K.A."/>
            <person name="Das S.P."/>
            <person name="Tettelin H."/>
        </authorList>
    </citation>
    <scope>NUCLEOTIDE SEQUENCE [LARGE SCALE GENOMIC DNA]</scope>
    <source>
        <strain evidence="10 11">1513</strain>
    </source>
</reference>
<dbReference type="InterPro" id="IPR046457">
    <property type="entry name" value="PMI_typeI_cat"/>
</dbReference>
<evidence type="ECO:0000256" key="6">
    <source>
        <dbReference type="ARBA" id="ARBA00023235"/>
    </source>
</evidence>
<comment type="similarity">
    <text evidence="2">Belongs to the mannose-6-phosphate isomerase type 1 family.</text>
</comment>
<dbReference type="InterPro" id="IPR011051">
    <property type="entry name" value="RmlC_Cupin_sf"/>
</dbReference>
<dbReference type="InterPro" id="IPR014710">
    <property type="entry name" value="RmlC-like_jellyroll"/>
</dbReference>
<dbReference type="Pfam" id="PF20511">
    <property type="entry name" value="PMI_typeI_cat"/>
    <property type="match status" value="1"/>
</dbReference>
<feature type="binding site" evidence="8">
    <location>
        <position position="99"/>
    </location>
    <ligand>
        <name>Zn(2+)</name>
        <dbReference type="ChEBI" id="CHEBI:29105"/>
    </ligand>
</feature>
<dbReference type="GO" id="GO:0004476">
    <property type="term" value="F:mannose-6-phosphate isomerase activity"/>
    <property type="evidence" value="ECO:0007669"/>
    <property type="project" value="UniProtKB-EC"/>
</dbReference>
<dbReference type="PIRSF" id="PIRSF001480">
    <property type="entry name" value="Mannose-6-phosphate_isomerase"/>
    <property type="match status" value="1"/>
</dbReference>
<dbReference type="PROSITE" id="PS00965">
    <property type="entry name" value="PMI_I_1"/>
    <property type="match status" value="1"/>
</dbReference>
<accession>X8DG54</accession>
<evidence type="ECO:0000256" key="8">
    <source>
        <dbReference type="PIRSR" id="PIRSR001480-2"/>
    </source>
</evidence>
<dbReference type="InterPro" id="IPR001250">
    <property type="entry name" value="Man6P_Isoase-1"/>
</dbReference>
<comment type="cofactor">
    <cofactor evidence="8">
        <name>Zn(2+)</name>
        <dbReference type="ChEBI" id="CHEBI:29105"/>
    </cofactor>
    <text evidence="8">Binds 1 zinc ion per subunit.</text>
</comment>
<gene>
    <name evidence="10" type="primary">manA</name>
    <name evidence="10" type="ORF">I540_4256</name>
</gene>
<feature type="domain" description="Phosphomannose isomerase type I catalytic" evidence="9">
    <location>
        <begin position="4"/>
        <end position="149"/>
    </location>
</feature>
<dbReference type="NCBIfam" id="TIGR00218">
    <property type="entry name" value="manA"/>
    <property type="match status" value="1"/>
</dbReference>
<dbReference type="EMBL" id="JAOJ01000003">
    <property type="protein sequence ID" value="EUA67607.1"/>
    <property type="molecule type" value="Genomic_DNA"/>
</dbReference>
<dbReference type="EC" id="5.3.1.8" evidence="3"/>
<name>X8DG54_9MYCO</name>
<dbReference type="GO" id="GO:0005829">
    <property type="term" value="C:cytosol"/>
    <property type="evidence" value="ECO:0007669"/>
    <property type="project" value="TreeGrafter"/>
</dbReference>
<dbReference type="GO" id="GO:0008270">
    <property type="term" value="F:zinc ion binding"/>
    <property type="evidence" value="ECO:0007669"/>
    <property type="project" value="InterPro"/>
</dbReference>
<dbReference type="GO" id="GO:0009298">
    <property type="term" value="P:GDP-mannose biosynthetic process"/>
    <property type="evidence" value="ECO:0007669"/>
    <property type="project" value="InterPro"/>
</dbReference>
<dbReference type="InterPro" id="IPR018050">
    <property type="entry name" value="Pmannose_isomerase-type1_CS"/>
</dbReference>
<dbReference type="SUPFAM" id="SSF51182">
    <property type="entry name" value="RmlC-like cupins"/>
    <property type="match status" value="1"/>
</dbReference>
<protein>
    <recommendedName>
        <fullName evidence="3">mannose-6-phosphate isomerase</fullName>
        <ecNumber evidence="3">5.3.1.8</ecNumber>
    </recommendedName>
</protein>
<sequence length="405" mass="43062">MNLLRGAIRTYAWGSRTAIAEFTGRPTPTPHPEAELWLGAHPADPAYLETGGGAESLLEVVAADPIGQLGAASVAEFGDQLPFLLKVLAADEPLSLQAHPSAQQAADGFAREEAAGVPLNSPIRNYRDRNHKPELVVALDRFQALAGFRDPGDTVDLFRALDVEALTPYVNLLAGQSDADGLRALFTTWITLPQPSLDVLVPAVLDGAVRYLSSDDARFVGEARTLLELGERYPADAGVLASLLLNRLTLEPGEGIYLPAGNLHAYLRGLAVEVMANSDNVLRGGLTPKHVDVPELLRVLDFSPASEAHLHVETVTDGAQTRYRTPAREFALSRFDLADGEPTQVGIKGPRILLCTQGDVTLDGSGTGLKVRAGQSVWVPADGGSVTLTGRSDARVFMATVDADA</sequence>
<evidence type="ECO:0000256" key="5">
    <source>
        <dbReference type="ARBA" id="ARBA00022833"/>
    </source>
</evidence>
<feature type="binding site" evidence="8">
    <location>
        <position position="134"/>
    </location>
    <ligand>
        <name>Zn(2+)</name>
        <dbReference type="ChEBI" id="CHEBI:29105"/>
    </ligand>
</feature>
<evidence type="ECO:0000256" key="2">
    <source>
        <dbReference type="ARBA" id="ARBA00010772"/>
    </source>
</evidence>
<comment type="catalytic activity">
    <reaction evidence="1">
        <text>D-mannose 6-phosphate = D-fructose 6-phosphate</text>
        <dbReference type="Rhea" id="RHEA:12356"/>
        <dbReference type="ChEBI" id="CHEBI:58735"/>
        <dbReference type="ChEBI" id="CHEBI:61527"/>
        <dbReference type="EC" id="5.3.1.8"/>
    </reaction>
</comment>